<evidence type="ECO:0000313" key="2">
    <source>
        <dbReference type="Proteomes" id="UP000094527"/>
    </source>
</evidence>
<dbReference type="Gene3D" id="3.40.50.880">
    <property type="match status" value="1"/>
</dbReference>
<dbReference type="Proteomes" id="UP000094527">
    <property type="component" value="Unassembled WGS sequence"/>
</dbReference>
<dbReference type="PANTHER" id="PTHR36175">
    <property type="entry name" value="CYANOPHYCINASE"/>
    <property type="match status" value="1"/>
</dbReference>
<gene>
    <name evidence="1" type="ORF">Ocin01_04033</name>
</gene>
<name>A0A1D2NBL2_ORCCI</name>
<dbReference type="EMBL" id="LJIJ01000102">
    <property type="protein sequence ID" value="ODN02632.1"/>
    <property type="molecule type" value="Genomic_DNA"/>
</dbReference>
<dbReference type="OMA" id="HENYDHA"/>
<dbReference type="CDD" id="cd03145">
    <property type="entry name" value="GAT1_cyanophycinase"/>
    <property type="match status" value="1"/>
</dbReference>
<keyword evidence="2" id="KW-1185">Reference proteome</keyword>
<organism evidence="1 2">
    <name type="scientific">Orchesella cincta</name>
    <name type="common">Springtail</name>
    <name type="synonym">Podura cincta</name>
    <dbReference type="NCBI Taxonomy" id="48709"/>
    <lineage>
        <taxon>Eukaryota</taxon>
        <taxon>Metazoa</taxon>
        <taxon>Ecdysozoa</taxon>
        <taxon>Arthropoda</taxon>
        <taxon>Hexapoda</taxon>
        <taxon>Collembola</taxon>
        <taxon>Entomobryomorpha</taxon>
        <taxon>Entomobryoidea</taxon>
        <taxon>Orchesellidae</taxon>
        <taxon>Orchesellinae</taxon>
        <taxon>Orchesella</taxon>
    </lineage>
</organism>
<accession>A0A1D2NBL2</accession>
<dbReference type="OrthoDB" id="4666063at2759"/>
<comment type="caution">
    <text evidence="1">The sequence shown here is derived from an EMBL/GenBank/DDBJ whole genome shotgun (WGS) entry which is preliminary data.</text>
</comment>
<dbReference type="PANTHER" id="PTHR36175:SF1">
    <property type="entry name" value="CYANOPHYCINASE"/>
    <property type="match status" value="1"/>
</dbReference>
<protein>
    <submittedName>
        <fullName evidence="1">Cyanophycinase</fullName>
    </submittedName>
</protein>
<dbReference type="AlphaFoldDB" id="A0A1D2NBL2"/>
<dbReference type="InterPro" id="IPR029062">
    <property type="entry name" value="Class_I_gatase-like"/>
</dbReference>
<sequence>MKVVLNSHQYAVLGVFVLVISQTVSLPYEKNSVLYPSKRQIPSSNHFTTGKVFLLGGATDDKSSSIYNALRKSTGKVNPTIAVVISAASSLAVGLEAYYEPDEVSKSYEQLFTDYGFQPSVVLLAQDNYNEGGNVSTQLGAQNIEIIRNADVVFFNGGDQSRHTRSWFNDDGSDSDILHELRLRFASGETVIAGTSAGLAIQSNPTFGEGRSYGYYYFDADLKPCQIGESLLDDRQGQDSFRAQENGGYMKGFEFVRGALTDSHFDARGRFARLVVAMRATNKLFGVGVDEDTALFINQDNATVFGRYGVWIVNSTEASFTNSTQYFEATNVKINYLTEGDSFDISTGQLVTSKNLVTESDGEVYESEDIFDTDEALKSISSLATSASMASVGSSFETEPTARIVFQKTASTKFFKEGNNLAITNMQLDIGTM</sequence>
<dbReference type="SUPFAM" id="SSF52317">
    <property type="entry name" value="Class I glutamine amidotransferase-like"/>
    <property type="match status" value="1"/>
</dbReference>
<reference evidence="1 2" key="1">
    <citation type="journal article" date="2016" name="Genome Biol. Evol.">
        <title>Gene Family Evolution Reflects Adaptation to Soil Environmental Stressors in the Genome of the Collembolan Orchesella cincta.</title>
        <authorList>
            <person name="Faddeeva-Vakhrusheva A."/>
            <person name="Derks M.F."/>
            <person name="Anvar S.Y."/>
            <person name="Agamennone V."/>
            <person name="Suring W."/>
            <person name="Smit S."/>
            <person name="van Straalen N.M."/>
            <person name="Roelofs D."/>
        </authorList>
    </citation>
    <scope>NUCLEOTIDE SEQUENCE [LARGE SCALE GENOMIC DNA]</scope>
    <source>
        <tissue evidence="1">Mixed pool</tissue>
    </source>
</reference>
<proteinExistence type="predicted"/>
<evidence type="ECO:0000313" key="1">
    <source>
        <dbReference type="EMBL" id="ODN02632.1"/>
    </source>
</evidence>